<dbReference type="AlphaFoldDB" id="M0I4K4"/>
<evidence type="ECO:0000256" key="1">
    <source>
        <dbReference type="SAM" id="MobiDB-lite"/>
    </source>
</evidence>
<evidence type="ECO:0000313" key="3">
    <source>
        <dbReference type="Proteomes" id="UP000011550"/>
    </source>
</evidence>
<dbReference type="InterPro" id="IPR058272">
    <property type="entry name" value="DUF7966"/>
</dbReference>
<accession>M0I4K4</accession>
<proteinExistence type="predicted"/>
<dbReference type="OrthoDB" id="292032at2157"/>
<name>M0I4K4_9EURY</name>
<dbReference type="PATRIC" id="fig|662479.7.peg.3114"/>
<keyword evidence="3" id="KW-1185">Reference proteome</keyword>
<dbReference type="EMBL" id="AOLN01000018">
    <property type="protein sequence ID" value="ELZ91705.1"/>
    <property type="molecule type" value="Genomic_DNA"/>
</dbReference>
<reference evidence="2 3" key="1">
    <citation type="journal article" date="2014" name="PLoS Genet.">
        <title>Phylogenetically driven sequencing of extremely halophilic archaea reveals strategies for static and dynamic osmo-response.</title>
        <authorList>
            <person name="Becker E.A."/>
            <person name="Seitzer P.M."/>
            <person name="Tritt A."/>
            <person name="Larsen D."/>
            <person name="Krusor M."/>
            <person name="Yao A.I."/>
            <person name="Wu D."/>
            <person name="Madern D."/>
            <person name="Eisen J.A."/>
            <person name="Darling A.E."/>
            <person name="Facciotti M.T."/>
        </authorList>
    </citation>
    <scope>NUCLEOTIDE SEQUENCE [LARGE SCALE GENOMIC DNA]</scope>
    <source>
        <strain evidence="2 3">ATCC BAA-1512</strain>
    </source>
</reference>
<comment type="caution">
    <text evidence="2">The sequence shown here is derived from an EMBL/GenBank/DDBJ whole genome shotgun (WGS) entry which is preliminary data.</text>
</comment>
<feature type="region of interest" description="Disordered" evidence="1">
    <location>
        <begin position="89"/>
        <end position="119"/>
    </location>
</feature>
<dbReference type="Proteomes" id="UP000011550">
    <property type="component" value="Unassembled WGS sequence"/>
</dbReference>
<sequence length="119" mass="12710">MTDPVAVGHALKALADPDSSHEPRPPTESIAVARDAFSDVSEAARFLDDGGEVTLRRAVGAAAREGHDDCAREGSELLSDLSRLREALDTVESTPGDRDSSEQRRRTTVLSGGGEPERR</sequence>
<gene>
    <name evidence="2" type="ORF">C440_15364</name>
</gene>
<organism evidence="2 3">
    <name type="scientific">Haloferax mucosum ATCC BAA-1512</name>
    <dbReference type="NCBI Taxonomy" id="662479"/>
    <lineage>
        <taxon>Archaea</taxon>
        <taxon>Methanobacteriati</taxon>
        <taxon>Methanobacteriota</taxon>
        <taxon>Stenosarchaea group</taxon>
        <taxon>Halobacteria</taxon>
        <taxon>Halobacteriales</taxon>
        <taxon>Haloferacaceae</taxon>
        <taxon>Haloferax</taxon>
    </lineage>
</organism>
<dbReference type="STRING" id="662479.C440_15364"/>
<dbReference type="RefSeq" id="WP_008321524.1">
    <property type="nucleotide sequence ID" value="NZ_AOLN01000018.1"/>
</dbReference>
<protein>
    <submittedName>
        <fullName evidence="2">Uncharacterized protein</fullName>
    </submittedName>
</protein>
<feature type="compositionally biased region" description="Basic and acidic residues" evidence="1">
    <location>
        <begin position="95"/>
        <end position="105"/>
    </location>
</feature>
<dbReference type="Pfam" id="PF25920">
    <property type="entry name" value="DUF7966"/>
    <property type="match status" value="1"/>
</dbReference>
<evidence type="ECO:0000313" key="2">
    <source>
        <dbReference type="EMBL" id="ELZ91705.1"/>
    </source>
</evidence>
<feature type="region of interest" description="Disordered" evidence="1">
    <location>
        <begin position="1"/>
        <end position="27"/>
    </location>
</feature>